<protein>
    <submittedName>
        <fullName evidence="1">Uncharacterized protein</fullName>
    </submittedName>
</protein>
<reference evidence="1" key="1">
    <citation type="journal article" date="2017" name="Appl. Environ. Microbiol.">
        <title>Molecular characterization of an Endozoicomonas-like organism causing infection in king scallop Pecten maximus L.</title>
        <authorList>
            <person name="Cano I."/>
            <person name="van Aerle R."/>
            <person name="Ross S."/>
            <person name="Verner-Jeffreys D.W."/>
            <person name="Paley R.K."/>
            <person name="Rimmer G."/>
            <person name="Ryder D."/>
            <person name="Hooper P."/>
            <person name="Stone D."/>
            <person name="Feist S.W."/>
        </authorList>
    </citation>
    <scope>NUCLEOTIDE SEQUENCE</scope>
</reference>
<gene>
    <name evidence="1" type="ORF">CI610_00632</name>
</gene>
<organism evidence="1">
    <name type="scientific">invertebrate metagenome</name>
    <dbReference type="NCBI Taxonomy" id="1711999"/>
    <lineage>
        <taxon>unclassified sequences</taxon>
        <taxon>metagenomes</taxon>
        <taxon>organismal metagenomes</taxon>
    </lineage>
</organism>
<sequence>MDSKRTAHNKVRWVVEAIAIICAGVFFPVSSPLEGAPSDILAAMSVKPNYFSPVNRLGWVGDAYKDALGNNIPMFYSESSAFSHINKKPFQVSEKKVGKMLYKIFESPEQAVRQMTVAVLYSGLELVDMAEPIKESVNYLKEKTHFTFGQCGEVKLSSKVKAESCLGETAKVEVYSDYSMKVVQINFEWLL</sequence>
<accession>A0A2H9TAY1</accession>
<evidence type="ECO:0000313" key="1">
    <source>
        <dbReference type="EMBL" id="PJE80400.1"/>
    </source>
</evidence>
<name>A0A2H9TAY1_9ZZZZ</name>
<comment type="caution">
    <text evidence="1">The sequence shown here is derived from an EMBL/GenBank/DDBJ whole genome shotgun (WGS) entry which is preliminary data.</text>
</comment>
<proteinExistence type="predicted"/>
<dbReference type="AlphaFoldDB" id="A0A2H9TAY1"/>
<dbReference type="EMBL" id="NSIT01000019">
    <property type="protein sequence ID" value="PJE80400.1"/>
    <property type="molecule type" value="Genomic_DNA"/>
</dbReference>